<proteinExistence type="predicted"/>
<dbReference type="PANTHER" id="PTHR37848">
    <property type="entry name" value="EXPRESSED PROTEIN"/>
    <property type="match status" value="1"/>
</dbReference>
<name>A0ABR4P9Z9_9HELO</name>
<sequence length="376" mass="42315">MLKYQPSFSSPLQALIPCGYFVQHHGLRGTIHHVPLNDISPLKMSSQKSFAESSYAVHRSAENTAPISQDGDDDRPNTPPPYSGPSTSSMSIPRPISPAAKTYPGLPKLDYRQYSPPNCILSSDQTTLKSSHPEYSKNPTVLSSLIQSLATVPPKPQIRIKGTLHGTVHFDVKLNMMNLIVPDEKRLSMNYVRLIGPGEKGWRGETKETISPNAKGGLEEWCGRFCTDPAPVRQFVLERNVINWDTSYLHGRLLSLLSNISYPGQITITFPSTHTKVVIRSPDKVNRFFSDVTSFFTGTKRFEVVKSIWPYADVERGEDGRRCAVQSEDVWFDEWKDAIRHAVLMKTIGWVTVEDRLEFLMEPKLRDGKLAEWGDV</sequence>
<dbReference type="EMBL" id="JBFCZG010000007">
    <property type="protein sequence ID" value="KAL3420105.1"/>
    <property type="molecule type" value="Genomic_DNA"/>
</dbReference>
<evidence type="ECO:0000313" key="2">
    <source>
        <dbReference type="EMBL" id="KAL3420105.1"/>
    </source>
</evidence>
<evidence type="ECO:0000256" key="1">
    <source>
        <dbReference type="SAM" id="MobiDB-lite"/>
    </source>
</evidence>
<dbReference type="PANTHER" id="PTHR37848:SF1">
    <property type="entry name" value="SUN DOMAIN-CONTAINING PROTEIN"/>
    <property type="match status" value="1"/>
</dbReference>
<keyword evidence="3" id="KW-1185">Reference proteome</keyword>
<comment type="caution">
    <text evidence="2">The sequence shown here is derived from an EMBL/GenBank/DDBJ whole genome shotgun (WGS) entry which is preliminary data.</text>
</comment>
<organism evidence="2 3">
    <name type="scientific">Phlyctema vagabunda</name>
    <dbReference type="NCBI Taxonomy" id="108571"/>
    <lineage>
        <taxon>Eukaryota</taxon>
        <taxon>Fungi</taxon>
        <taxon>Dikarya</taxon>
        <taxon>Ascomycota</taxon>
        <taxon>Pezizomycotina</taxon>
        <taxon>Leotiomycetes</taxon>
        <taxon>Helotiales</taxon>
        <taxon>Dermateaceae</taxon>
        <taxon>Phlyctema</taxon>
    </lineage>
</organism>
<accession>A0ABR4P9Z9</accession>
<feature type="compositionally biased region" description="Low complexity" evidence="1">
    <location>
        <begin position="84"/>
        <end position="93"/>
    </location>
</feature>
<reference evidence="2 3" key="1">
    <citation type="submission" date="2024-06" db="EMBL/GenBank/DDBJ databases">
        <title>Complete genome of Phlyctema vagabunda strain 19-DSS-EL-015.</title>
        <authorList>
            <person name="Fiorenzani C."/>
        </authorList>
    </citation>
    <scope>NUCLEOTIDE SEQUENCE [LARGE SCALE GENOMIC DNA]</scope>
    <source>
        <strain evidence="2 3">19-DSS-EL-015</strain>
    </source>
</reference>
<dbReference type="Proteomes" id="UP001629113">
    <property type="component" value="Unassembled WGS sequence"/>
</dbReference>
<feature type="region of interest" description="Disordered" evidence="1">
    <location>
        <begin position="65"/>
        <end position="99"/>
    </location>
</feature>
<evidence type="ECO:0000313" key="3">
    <source>
        <dbReference type="Proteomes" id="UP001629113"/>
    </source>
</evidence>
<protein>
    <submittedName>
        <fullName evidence="2">Uncharacterized protein</fullName>
    </submittedName>
</protein>
<gene>
    <name evidence="2" type="ORF">PVAG01_08604</name>
</gene>